<keyword evidence="1" id="KW-0472">Membrane</keyword>
<keyword evidence="1" id="KW-0812">Transmembrane</keyword>
<organism evidence="2 3">
    <name type="scientific">Gynuella sunshinyii YC6258</name>
    <dbReference type="NCBI Taxonomy" id="1445510"/>
    <lineage>
        <taxon>Bacteria</taxon>
        <taxon>Pseudomonadati</taxon>
        <taxon>Pseudomonadota</taxon>
        <taxon>Gammaproteobacteria</taxon>
        <taxon>Oceanospirillales</taxon>
        <taxon>Saccharospirillaceae</taxon>
        <taxon>Gynuella</taxon>
    </lineage>
</organism>
<name>A0A0C5VD52_9GAMM</name>
<sequence length="54" mass="6372">MFLLRILAIISFFVYLVSPALLPETADPWYNPFIIWFGLICITFFLFLPEENSQ</sequence>
<evidence type="ECO:0000313" key="2">
    <source>
        <dbReference type="EMBL" id="AJQ97240.1"/>
    </source>
</evidence>
<dbReference type="AlphaFoldDB" id="A0A0C5VD52"/>
<reference evidence="2 3" key="1">
    <citation type="submission" date="2014-01" db="EMBL/GenBank/DDBJ databases">
        <title>Full genme sequencing of cellulolytic bacterium Gynuella sunshinyii YC6258T gen. nov., sp. nov.</title>
        <authorList>
            <person name="Khan H."/>
            <person name="Chung E.J."/>
            <person name="Chung Y.R."/>
        </authorList>
    </citation>
    <scope>NUCLEOTIDE SEQUENCE [LARGE SCALE GENOMIC DNA]</scope>
    <source>
        <strain evidence="2 3">YC6258</strain>
    </source>
</reference>
<dbReference type="HOGENOM" id="CLU_3043961_0_0_6"/>
<keyword evidence="3" id="KW-1185">Reference proteome</keyword>
<dbReference type="RefSeq" id="WP_169749019.1">
    <property type="nucleotide sequence ID" value="NZ_CP007142.1"/>
</dbReference>
<dbReference type="Proteomes" id="UP000032266">
    <property type="component" value="Chromosome"/>
</dbReference>
<protein>
    <submittedName>
        <fullName evidence="2">Uncharacterized protein</fullName>
    </submittedName>
</protein>
<proteinExistence type="predicted"/>
<accession>A0A0C5VD52</accession>
<dbReference type="KEGG" id="gsn:YC6258_05210"/>
<gene>
    <name evidence="2" type="ORF">YC6258_05210</name>
</gene>
<feature type="transmembrane region" description="Helical" evidence="1">
    <location>
        <begin position="29"/>
        <end position="48"/>
    </location>
</feature>
<dbReference type="STRING" id="1445510.YC6258_05210"/>
<evidence type="ECO:0000313" key="3">
    <source>
        <dbReference type="Proteomes" id="UP000032266"/>
    </source>
</evidence>
<keyword evidence="1" id="KW-1133">Transmembrane helix</keyword>
<evidence type="ECO:0000256" key="1">
    <source>
        <dbReference type="SAM" id="Phobius"/>
    </source>
</evidence>
<dbReference type="EMBL" id="CP007142">
    <property type="protein sequence ID" value="AJQ97240.1"/>
    <property type="molecule type" value="Genomic_DNA"/>
</dbReference>